<dbReference type="CDD" id="cd08946">
    <property type="entry name" value="SDR_e"/>
    <property type="match status" value="1"/>
</dbReference>
<dbReference type="InterPro" id="IPR036291">
    <property type="entry name" value="NAD(P)-bd_dom_sf"/>
</dbReference>
<proteinExistence type="inferred from homology"/>
<evidence type="ECO:0000313" key="3">
    <source>
        <dbReference type="EMBL" id="SVD97518.1"/>
    </source>
</evidence>
<name>A0A382ZS78_9ZZZZ</name>
<protein>
    <recommendedName>
        <fullName evidence="2">NAD-dependent epimerase/dehydratase domain-containing protein</fullName>
    </recommendedName>
</protein>
<evidence type="ECO:0000256" key="1">
    <source>
        <dbReference type="ARBA" id="ARBA00007637"/>
    </source>
</evidence>
<dbReference type="InterPro" id="IPR001509">
    <property type="entry name" value="Epimerase_deHydtase"/>
</dbReference>
<dbReference type="AlphaFoldDB" id="A0A382ZS78"/>
<dbReference type="PANTHER" id="PTHR43000">
    <property type="entry name" value="DTDP-D-GLUCOSE 4,6-DEHYDRATASE-RELATED"/>
    <property type="match status" value="1"/>
</dbReference>
<organism evidence="3">
    <name type="scientific">marine metagenome</name>
    <dbReference type="NCBI Taxonomy" id="408172"/>
    <lineage>
        <taxon>unclassified sequences</taxon>
        <taxon>metagenomes</taxon>
        <taxon>ecological metagenomes</taxon>
    </lineage>
</organism>
<reference evidence="3" key="1">
    <citation type="submission" date="2018-05" db="EMBL/GenBank/DDBJ databases">
        <authorList>
            <person name="Lanie J.A."/>
            <person name="Ng W.-L."/>
            <person name="Kazmierczak K.M."/>
            <person name="Andrzejewski T.M."/>
            <person name="Davidsen T.M."/>
            <person name="Wayne K.J."/>
            <person name="Tettelin H."/>
            <person name="Glass J.I."/>
            <person name="Rusch D."/>
            <person name="Podicherti R."/>
            <person name="Tsui H.-C.T."/>
            <person name="Winkler M.E."/>
        </authorList>
    </citation>
    <scope>NUCLEOTIDE SEQUENCE</scope>
</reference>
<dbReference type="Gene3D" id="3.40.50.720">
    <property type="entry name" value="NAD(P)-binding Rossmann-like Domain"/>
    <property type="match status" value="1"/>
</dbReference>
<comment type="similarity">
    <text evidence="1">Belongs to the NAD(P)-dependent epimerase/dehydratase family.</text>
</comment>
<dbReference type="SUPFAM" id="SSF51735">
    <property type="entry name" value="NAD(P)-binding Rossmann-fold domains"/>
    <property type="match status" value="1"/>
</dbReference>
<dbReference type="Gene3D" id="3.90.25.10">
    <property type="entry name" value="UDP-galactose 4-epimerase, domain 1"/>
    <property type="match status" value="1"/>
</dbReference>
<feature type="non-terminal residue" evidence="3">
    <location>
        <position position="235"/>
    </location>
</feature>
<dbReference type="Pfam" id="PF01370">
    <property type="entry name" value="Epimerase"/>
    <property type="match status" value="1"/>
</dbReference>
<evidence type="ECO:0000259" key="2">
    <source>
        <dbReference type="Pfam" id="PF01370"/>
    </source>
</evidence>
<accession>A0A382ZS78</accession>
<gene>
    <name evidence="3" type="ORF">METZ01_LOCUS450372</name>
</gene>
<dbReference type="EMBL" id="UINC01185686">
    <property type="protein sequence ID" value="SVD97518.1"/>
    <property type="molecule type" value="Genomic_DNA"/>
</dbReference>
<sequence length="235" mass="26160">MQNKGSKILLTGGAGFVGSHICEYAIKQGLEVVIVDVFNSETSNQEEKVANIDHLKEEAQKNDVNLKIYPCSITDQEALTKIFIDESPSLVIHAASLVKDRYSMDVPLDFIETNVKGSQVLLESSSAIETIEQFIFISSRSAIGEVPGAGAFITEDNHFRPVNPYGATKAAAEGLFHSFYHNTKIPVKICRMQPMYGPRCRSDMFVWRILHSILTGDKIQKYGTGEGVRDWLFIK</sequence>
<feature type="domain" description="NAD-dependent epimerase/dehydratase" evidence="2">
    <location>
        <begin position="8"/>
        <end position="235"/>
    </location>
</feature>